<reference evidence="2 3" key="1">
    <citation type="submission" date="2019-08" db="EMBL/GenBank/DDBJ databases">
        <title>Bradymonadales sp. TMQ2.</title>
        <authorList>
            <person name="Liang Q."/>
        </authorList>
    </citation>
    <scope>NUCLEOTIDE SEQUENCE [LARGE SCALE GENOMIC DNA]</scope>
    <source>
        <strain evidence="2 3">TMQ2</strain>
    </source>
</reference>
<evidence type="ECO:0000259" key="1">
    <source>
        <dbReference type="Pfam" id="PF05257"/>
    </source>
</evidence>
<organism evidence="2 3">
    <name type="scientific">Lujinxingia vulgaris</name>
    <dbReference type="NCBI Taxonomy" id="2600176"/>
    <lineage>
        <taxon>Bacteria</taxon>
        <taxon>Deltaproteobacteria</taxon>
        <taxon>Bradymonadales</taxon>
        <taxon>Lujinxingiaceae</taxon>
        <taxon>Lujinxingia</taxon>
    </lineage>
</organism>
<gene>
    <name evidence="2" type="ORF">FRC96_07765</name>
</gene>
<sequence>MPLIPTDGTRLRRALLSAALAEWRRGVECRRDPERIARYFSACGWQWHLDEHAGGVFDEDIRRATPHLEYCGLFVGWCGLQVGHHLHDGRCVPVRLKSAIAELVLPSTYRAQSADHWARAGVARPAPVDAGDVQPGDIITLRTRAQGAKAYGDHVAIVEHSAGRLVHTVEANAAGMLGPDKRAGRGVVRRPRLLSDVRGVLLLSSEHFEHVEDVDRMEEVS</sequence>
<evidence type="ECO:0000313" key="2">
    <source>
        <dbReference type="EMBL" id="TXD38004.1"/>
    </source>
</evidence>
<comment type="caution">
    <text evidence="2">The sequence shown here is derived from an EMBL/GenBank/DDBJ whole genome shotgun (WGS) entry which is preliminary data.</text>
</comment>
<dbReference type="RefSeq" id="WP_146973937.1">
    <property type="nucleotide sequence ID" value="NZ_VOSL01000037.1"/>
</dbReference>
<dbReference type="Pfam" id="PF05257">
    <property type="entry name" value="CHAP"/>
    <property type="match status" value="1"/>
</dbReference>
<proteinExistence type="predicted"/>
<dbReference type="InterPro" id="IPR007921">
    <property type="entry name" value="CHAP_dom"/>
</dbReference>
<protein>
    <submittedName>
        <fullName evidence="2">CHAP domain-containing protein</fullName>
    </submittedName>
</protein>
<accession>A0A5C6XKZ8</accession>
<dbReference type="AlphaFoldDB" id="A0A5C6XKZ8"/>
<name>A0A5C6XKZ8_9DELT</name>
<dbReference type="EMBL" id="VOSL01000037">
    <property type="protein sequence ID" value="TXD38004.1"/>
    <property type="molecule type" value="Genomic_DNA"/>
</dbReference>
<feature type="domain" description="Peptidase C51" evidence="1">
    <location>
        <begin position="70"/>
        <end position="172"/>
    </location>
</feature>
<evidence type="ECO:0000313" key="3">
    <source>
        <dbReference type="Proteomes" id="UP000321046"/>
    </source>
</evidence>
<dbReference type="OrthoDB" id="9812962at2"/>
<dbReference type="Proteomes" id="UP000321046">
    <property type="component" value="Unassembled WGS sequence"/>
</dbReference>